<feature type="compositionally biased region" description="Basic residues" evidence="3">
    <location>
        <begin position="655"/>
        <end position="674"/>
    </location>
</feature>
<feature type="region of interest" description="Disordered" evidence="3">
    <location>
        <begin position="371"/>
        <end position="687"/>
    </location>
</feature>
<feature type="compositionally biased region" description="Polar residues" evidence="3">
    <location>
        <begin position="228"/>
        <end position="237"/>
    </location>
</feature>
<feature type="compositionally biased region" description="Basic residues" evidence="3">
    <location>
        <begin position="439"/>
        <end position="448"/>
    </location>
</feature>
<gene>
    <name evidence="4" type="ORF">LSTR_LSTR010201</name>
</gene>
<reference evidence="4 5" key="1">
    <citation type="journal article" date="2017" name="Gigascience">
        <title>Genome sequence of the small brown planthopper, Laodelphax striatellus.</title>
        <authorList>
            <person name="Zhu J."/>
            <person name="Jiang F."/>
            <person name="Wang X."/>
            <person name="Yang P."/>
            <person name="Bao Y."/>
            <person name="Zhao W."/>
            <person name="Wang W."/>
            <person name="Lu H."/>
            <person name="Wang Q."/>
            <person name="Cui N."/>
            <person name="Li J."/>
            <person name="Chen X."/>
            <person name="Luo L."/>
            <person name="Yu J."/>
            <person name="Kang L."/>
            <person name="Cui F."/>
        </authorList>
    </citation>
    <scope>NUCLEOTIDE SEQUENCE [LARGE SCALE GENOMIC DNA]</scope>
    <source>
        <strain evidence="4">Lst14</strain>
    </source>
</reference>
<dbReference type="GO" id="GO:0005634">
    <property type="term" value="C:nucleus"/>
    <property type="evidence" value="ECO:0007669"/>
    <property type="project" value="TreeGrafter"/>
</dbReference>
<feature type="compositionally biased region" description="Acidic residues" evidence="3">
    <location>
        <begin position="504"/>
        <end position="526"/>
    </location>
</feature>
<dbReference type="PANTHER" id="PTHR16291">
    <property type="entry name" value="NUCLEAR CAP-BINDING PROTEIN SUBUNIT 3"/>
    <property type="match status" value="1"/>
</dbReference>
<accession>A0A482WR45</accession>
<comment type="similarity">
    <text evidence="1">Belongs to the NCBP3 family.</text>
</comment>
<feature type="region of interest" description="Disordered" evidence="3">
    <location>
        <begin position="1"/>
        <end position="63"/>
    </location>
</feature>
<name>A0A482WR45_LAOST</name>
<dbReference type="Pfam" id="PF10309">
    <property type="entry name" value="NCBP3"/>
    <property type="match status" value="1"/>
</dbReference>
<feature type="compositionally biased region" description="Low complexity" evidence="3">
    <location>
        <begin position="530"/>
        <end position="543"/>
    </location>
</feature>
<dbReference type="InterPro" id="IPR019416">
    <property type="entry name" value="NCBP3"/>
</dbReference>
<sequence length="702" mass="80206">MAFVDRVGSSDNGGNILNLENDGEIAMETDDECIKHSEKEEDKSMQEEAEEGELTDHDDGLEEPVFDETRPLERPKFPLSAHVNPSIQGNFAPVGNEKRFENRAGGFVTGVDIFSPEEQEKLTKRAQRFGLDPSQVKPLTQKKLKQLYKSMGVKEGDENIRFDTLHIKGTEEMNSQDVFNYFKDYAPASIEWLSTSSCNVMWLDEISAARALLGLSKRIKNLQGGLPKSSNRSINGSDSDEAMEEAIQKRNGGDIASEDSDGAVSINDVVTEIPPGLWRKGVSHPLSECILLRFATRQDRRINNAARLNNHDFAGYVGLISESRKRRLQESIGGVVFYDTGDEVYRKPTPDDTSNPWSSIAYSWGAFDRNKNKMLGQDSPPKRPTPPPSPVLMSRHHYGRGPPDLGYHDELFTERRRRRAHRNGDRGLSDSDDEDGKSAKRRKVPRFRMHADDEAALVEERLQSRNLESRRHKLQSHGSLSDLRKRLRKEASMLIVKRERSESPEGEESEEEEEEEEEGEEEEEELPDLRVAVAASPPRSRSASPEDSKEDIVKQQGPVKSVLRGARGHVSDDEESKLRSSSSVRKHRSRSKERHHRRRKHKDETTRRRGDRSNERNSRRSAPDEEEGEGSAQEYDSDEVRAQPNAKDLRAKISEKKRRSRDRRDHRRHHHRSGERRSPFRPKSPLRIEIDNDEYYRLIDSD</sequence>
<dbReference type="InParanoid" id="A0A482WR45"/>
<feature type="region of interest" description="Disordered" evidence="3">
    <location>
        <begin position="224"/>
        <end position="260"/>
    </location>
</feature>
<evidence type="ECO:0000256" key="1">
    <source>
        <dbReference type="ARBA" id="ARBA00006069"/>
    </source>
</evidence>
<feature type="compositionally biased region" description="Basic and acidic residues" evidence="3">
    <location>
        <begin position="544"/>
        <end position="553"/>
    </location>
</feature>
<evidence type="ECO:0000256" key="3">
    <source>
        <dbReference type="SAM" id="MobiDB-lite"/>
    </source>
</evidence>
<dbReference type="EMBL" id="QKKF02028090">
    <property type="protein sequence ID" value="RZF35510.1"/>
    <property type="molecule type" value="Genomic_DNA"/>
</dbReference>
<keyword evidence="5" id="KW-1185">Reference proteome</keyword>
<feature type="compositionally biased region" description="Basic and acidic residues" evidence="3">
    <location>
        <begin position="602"/>
        <end position="623"/>
    </location>
</feature>
<dbReference type="OrthoDB" id="422106at2759"/>
<dbReference type="GO" id="GO:0000340">
    <property type="term" value="F:RNA 7-methylguanosine cap binding"/>
    <property type="evidence" value="ECO:0007669"/>
    <property type="project" value="InterPro"/>
</dbReference>
<evidence type="ECO:0000256" key="2">
    <source>
        <dbReference type="ARBA" id="ARBA00019876"/>
    </source>
</evidence>
<organism evidence="4 5">
    <name type="scientific">Laodelphax striatellus</name>
    <name type="common">Small brown planthopper</name>
    <name type="synonym">Delphax striatella</name>
    <dbReference type="NCBI Taxonomy" id="195883"/>
    <lineage>
        <taxon>Eukaryota</taxon>
        <taxon>Metazoa</taxon>
        <taxon>Ecdysozoa</taxon>
        <taxon>Arthropoda</taxon>
        <taxon>Hexapoda</taxon>
        <taxon>Insecta</taxon>
        <taxon>Pterygota</taxon>
        <taxon>Neoptera</taxon>
        <taxon>Paraneoptera</taxon>
        <taxon>Hemiptera</taxon>
        <taxon>Auchenorrhyncha</taxon>
        <taxon>Fulgoroidea</taxon>
        <taxon>Delphacidae</taxon>
        <taxon>Criomorphinae</taxon>
        <taxon>Laodelphax</taxon>
    </lineage>
</organism>
<dbReference type="STRING" id="195883.A0A482WR45"/>
<dbReference type="Proteomes" id="UP000291343">
    <property type="component" value="Unassembled WGS sequence"/>
</dbReference>
<feature type="compositionally biased region" description="Acidic residues" evidence="3">
    <location>
        <begin position="21"/>
        <end position="31"/>
    </location>
</feature>
<dbReference type="SMR" id="A0A482WR45"/>
<dbReference type="AlphaFoldDB" id="A0A482WR45"/>
<dbReference type="GO" id="GO:0003729">
    <property type="term" value="F:mRNA binding"/>
    <property type="evidence" value="ECO:0007669"/>
    <property type="project" value="InterPro"/>
</dbReference>
<protein>
    <recommendedName>
        <fullName evidence="2">Nuclear cap-binding protein subunit 3</fullName>
    </recommendedName>
</protein>
<feature type="compositionally biased region" description="Basic and acidic residues" evidence="3">
    <location>
        <begin position="449"/>
        <end position="469"/>
    </location>
</feature>
<feature type="compositionally biased region" description="Basic and acidic residues" evidence="3">
    <location>
        <begin position="32"/>
        <end position="46"/>
    </location>
</feature>
<feature type="compositionally biased region" description="Basic residues" evidence="3">
    <location>
        <begin position="584"/>
        <end position="601"/>
    </location>
</feature>
<proteinExistence type="inferred from homology"/>
<evidence type="ECO:0000313" key="4">
    <source>
        <dbReference type="EMBL" id="RZF35510.1"/>
    </source>
</evidence>
<comment type="caution">
    <text evidence="4">The sequence shown here is derived from an EMBL/GenBank/DDBJ whole genome shotgun (WGS) entry which is preliminary data.</text>
</comment>
<dbReference type="PANTHER" id="PTHR16291:SF0">
    <property type="entry name" value="NUCLEAR CAP-BINDING PROTEIN SUBUNIT 3"/>
    <property type="match status" value="1"/>
</dbReference>
<evidence type="ECO:0000313" key="5">
    <source>
        <dbReference type="Proteomes" id="UP000291343"/>
    </source>
</evidence>